<dbReference type="OrthoDB" id="6433897at2759"/>
<dbReference type="Gene3D" id="3.30.70.270">
    <property type="match status" value="1"/>
</dbReference>
<dbReference type="AlphaFoldDB" id="A0A8X6QWA2"/>
<dbReference type="PANTHER" id="PTHR33064:SF37">
    <property type="entry name" value="RIBONUCLEASE H"/>
    <property type="match status" value="1"/>
</dbReference>
<keyword evidence="3" id="KW-1185">Reference proteome</keyword>
<reference evidence="2" key="1">
    <citation type="submission" date="2020-08" db="EMBL/GenBank/DDBJ databases">
        <title>Multicomponent nature underlies the extraordinary mechanical properties of spider dragline silk.</title>
        <authorList>
            <person name="Kono N."/>
            <person name="Nakamura H."/>
            <person name="Mori M."/>
            <person name="Yoshida Y."/>
            <person name="Ohtoshi R."/>
            <person name="Malay A.D."/>
            <person name="Moran D.A.P."/>
            <person name="Tomita M."/>
            <person name="Numata K."/>
            <person name="Arakawa K."/>
        </authorList>
    </citation>
    <scope>NUCLEOTIDE SEQUENCE</scope>
</reference>
<dbReference type="GO" id="GO:0071897">
    <property type="term" value="P:DNA biosynthetic process"/>
    <property type="evidence" value="ECO:0007669"/>
    <property type="project" value="UniProtKB-ARBA"/>
</dbReference>
<organism evidence="2 3">
    <name type="scientific">Nephila pilipes</name>
    <name type="common">Giant wood spider</name>
    <name type="synonym">Nephila maculata</name>
    <dbReference type="NCBI Taxonomy" id="299642"/>
    <lineage>
        <taxon>Eukaryota</taxon>
        <taxon>Metazoa</taxon>
        <taxon>Ecdysozoa</taxon>
        <taxon>Arthropoda</taxon>
        <taxon>Chelicerata</taxon>
        <taxon>Arachnida</taxon>
        <taxon>Araneae</taxon>
        <taxon>Araneomorphae</taxon>
        <taxon>Entelegynae</taxon>
        <taxon>Araneoidea</taxon>
        <taxon>Nephilidae</taxon>
        <taxon>Nephila</taxon>
    </lineage>
</organism>
<gene>
    <name evidence="2" type="primary">Tf2-6_427</name>
    <name evidence="2" type="ORF">NPIL_641211</name>
</gene>
<dbReference type="InterPro" id="IPR043502">
    <property type="entry name" value="DNA/RNA_pol_sf"/>
</dbReference>
<dbReference type="InterPro" id="IPR051320">
    <property type="entry name" value="Viral_Replic_Matur_Polypro"/>
</dbReference>
<comment type="caution">
    <text evidence="2">The sequence shown here is derived from an EMBL/GenBank/DDBJ whole genome shotgun (WGS) entry which is preliminary data.</text>
</comment>
<sequence length="180" mass="20478">MDCESTFGMNTWWTHRQSCRHIEQCNNGIILKPRYIVTAENISPIPEKVTAITNFPKPETVKKLRCFVTISNFYRRFKPHATRTQAILNSYLKGTKRNDRTPISWSEDSTAAFEKCKKDLEVATVLYHPAAYPLLAIVVDAFGHSRGAVLHQMVPKGGQLLSFFSEALSPAQRKYSADDR</sequence>
<evidence type="ECO:0000313" key="3">
    <source>
        <dbReference type="Proteomes" id="UP000887013"/>
    </source>
</evidence>
<evidence type="ECO:0000259" key="1">
    <source>
        <dbReference type="Pfam" id="PF17919"/>
    </source>
</evidence>
<dbReference type="Proteomes" id="UP000887013">
    <property type="component" value="Unassembled WGS sequence"/>
</dbReference>
<dbReference type="Pfam" id="PF17919">
    <property type="entry name" value="RT_RNaseH_2"/>
    <property type="match status" value="1"/>
</dbReference>
<protein>
    <submittedName>
        <fullName evidence="2">Transposon Tf2-6 polyprotein</fullName>
    </submittedName>
</protein>
<dbReference type="SUPFAM" id="SSF56672">
    <property type="entry name" value="DNA/RNA polymerases"/>
    <property type="match status" value="1"/>
</dbReference>
<dbReference type="PANTHER" id="PTHR33064">
    <property type="entry name" value="POL PROTEIN"/>
    <property type="match status" value="1"/>
</dbReference>
<dbReference type="InterPro" id="IPR041577">
    <property type="entry name" value="RT_RNaseH_2"/>
</dbReference>
<proteinExistence type="predicted"/>
<name>A0A8X6QWA2_NEPPI</name>
<feature type="domain" description="Reverse transcriptase/retrotransposon-derived protein RNase H-like" evidence="1">
    <location>
        <begin position="105"/>
        <end position="178"/>
    </location>
</feature>
<dbReference type="EMBL" id="BMAW01131555">
    <property type="protein sequence ID" value="GFU39957.1"/>
    <property type="molecule type" value="Genomic_DNA"/>
</dbReference>
<dbReference type="InterPro" id="IPR043128">
    <property type="entry name" value="Rev_trsase/Diguanyl_cyclase"/>
</dbReference>
<accession>A0A8X6QWA2</accession>
<evidence type="ECO:0000313" key="2">
    <source>
        <dbReference type="EMBL" id="GFU39957.1"/>
    </source>
</evidence>